<protein>
    <recommendedName>
        <fullName evidence="3">Flagellar assembly protein FliH</fullName>
    </recommendedName>
</protein>
<evidence type="ECO:0000259" key="8">
    <source>
        <dbReference type="Pfam" id="PF02108"/>
    </source>
</evidence>
<evidence type="ECO:0000256" key="3">
    <source>
        <dbReference type="ARBA" id="ARBA00016507"/>
    </source>
</evidence>
<keyword evidence="10" id="KW-1185">Reference proteome</keyword>
<dbReference type="PANTHER" id="PTHR34982">
    <property type="entry name" value="YOP PROTEINS TRANSLOCATION PROTEIN L"/>
    <property type="match status" value="1"/>
</dbReference>
<dbReference type="Pfam" id="PF02108">
    <property type="entry name" value="FliH"/>
    <property type="match status" value="1"/>
</dbReference>
<keyword evidence="6" id="KW-0653">Protein transport</keyword>
<proteinExistence type="inferred from homology"/>
<sequence>MVALVQLTPASAGILGPGRILPAGSAQALVDAEQLLMQARREADALIEAARVSARVIEANAKEAGLAAAQAAIEARLTAIATDSLRVMAQNEEQIVNMGLQIARRIIETVEPVEAAVQIALRGLKFAGHKSLVRLRVAPSLLEAVRSRLDEILPTLASRAVDLVADARVNDAGCIIETDAGLVEATIESQLAAIESCLRSSLETSANSKHNNVSTA</sequence>
<dbReference type="PANTHER" id="PTHR34982:SF1">
    <property type="entry name" value="FLAGELLAR ASSEMBLY PROTEIN FLIH"/>
    <property type="match status" value="1"/>
</dbReference>
<keyword evidence="5" id="KW-1005">Bacterial flagellum biogenesis</keyword>
<dbReference type="RefSeq" id="WP_352657420.1">
    <property type="nucleotide sequence ID" value="NZ_JAMYMY010000033.1"/>
</dbReference>
<comment type="similarity">
    <text evidence="2">Belongs to the FliH family.</text>
</comment>
<comment type="function">
    <text evidence="1">Needed for flagellar regrowth and assembly.</text>
</comment>
<dbReference type="Proteomes" id="UP001464387">
    <property type="component" value="Unassembled WGS sequence"/>
</dbReference>
<organism evidence="9 10">
    <name type="scientific">Mesorhizobium opportunistum</name>
    <dbReference type="NCBI Taxonomy" id="593909"/>
    <lineage>
        <taxon>Bacteria</taxon>
        <taxon>Pseudomonadati</taxon>
        <taxon>Pseudomonadota</taxon>
        <taxon>Alphaproteobacteria</taxon>
        <taxon>Hyphomicrobiales</taxon>
        <taxon>Phyllobacteriaceae</taxon>
        <taxon>Mesorhizobium</taxon>
    </lineage>
</organism>
<dbReference type="EMBL" id="JAMYPJ010000030">
    <property type="protein sequence ID" value="MER8935267.1"/>
    <property type="molecule type" value="Genomic_DNA"/>
</dbReference>
<name>A0ABV1YK06_9HYPH</name>
<feature type="domain" description="Flagellar assembly protein FliH/Type III secretion system HrpE" evidence="8">
    <location>
        <begin position="72"/>
        <end position="192"/>
    </location>
</feature>
<accession>A0ABV1YK06</accession>
<evidence type="ECO:0000313" key="9">
    <source>
        <dbReference type="EMBL" id="MER8935267.1"/>
    </source>
</evidence>
<reference evidence="9 10" key="1">
    <citation type="journal article" date="2024" name="Proc. Natl. Acad. Sci. U.S.A.">
        <title>The evolutionary genomics of adaptation to stress in wild rhizobium bacteria.</title>
        <authorList>
            <person name="Kehlet-Delgado H."/>
            <person name="Montoya A.P."/>
            <person name="Jensen K.T."/>
            <person name="Wendlandt C.E."/>
            <person name="Dexheimer C."/>
            <person name="Roberts M."/>
            <person name="Torres Martinez L."/>
            <person name="Friesen M.L."/>
            <person name="Griffitts J.S."/>
            <person name="Porter S.S."/>
        </authorList>
    </citation>
    <scope>NUCLEOTIDE SEQUENCE [LARGE SCALE GENOMIC DNA]</scope>
    <source>
        <strain evidence="9 10">M0729</strain>
    </source>
</reference>
<keyword evidence="7" id="KW-1006">Bacterial flagellum protein export</keyword>
<evidence type="ECO:0000256" key="5">
    <source>
        <dbReference type="ARBA" id="ARBA00022795"/>
    </source>
</evidence>
<evidence type="ECO:0000256" key="4">
    <source>
        <dbReference type="ARBA" id="ARBA00022448"/>
    </source>
</evidence>
<dbReference type="InterPro" id="IPR018035">
    <property type="entry name" value="Flagellar_FliH/T3SS_HrpE"/>
</dbReference>
<dbReference type="InterPro" id="IPR051472">
    <property type="entry name" value="T3SS_Stator/FliH"/>
</dbReference>
<evidence type="ECO:0000313" key="10">
    <source>
        <dbReference type="Proteomes" id="UP001464387"/>
    </source>
</evidence>
<evidence type="ECO:0000256" key="1">
    <source>
        <dbReference type="ARBA" id="ARBA00003041"/>
    </source>
</evidence>
<gene>
    <name evidence="9" type="ORF">NKI33_20125</name>
</gene>
<evidence type="ECO:0000256" key="6">
    <source>
        <dbReference type="ARBA" id="ARBA00022927"/>
    </source>
</evidence>
<evidence type="ECO:0000256" key="2">
    <source>
        <dbReference type="ARBA" id="ARBA00006602"/>
    </source>
</evidence>
<evidence type="ECO:0000256" key="7">
    <source>
        <dbReference type="ARBA" id="ARBA00023225"/>
    </source>
</evidence>
<comment type="caution">
    <text evidence="9">The sequence shown here is derived from an EMBL/GenBank/DDBJ whole genome shotgun (WGS) entry which is preliminary data.</text>
</comment>
<keyword evidence="4" id="KW-0813">Transport</keyword>